<sequence>MPSEAPEDSTLASSQLNAEFEELSHDEGDDGNRPRKKKQTKKERDAFIISQFDDKDRFLINHFVLPPKVKVDKDLPSISNPQGVTGRTVMETRFAPTLGPRINWLIPTPEEVDIFAIQREIDEARKKRAADERKSKEGSKRTKRTKEMGST</sequence>
<feature type="region of interest" description="Disordered" evidence="1">
    <location>
        <begin position="124"/>
        <end position="151"/>
    </location>
</feature>
<organism evidence="2 3">
    <name type="scientific">Sordaria brevicollis</name>
    <dbReference type="NCBI Taxonomy" id="83679"/>
    <lineage>
        <taxon>Eukaryota</taxon>
        <taxon>Fungi</taxon>
        <taxon>Dikarya</taxon>
        <taxon>Ascomycota</taxon>
        <taxon>Pezizomycotina</taxon>
        <taxon>Sordariomycetes</taxon>
        <taxon>Sordariomycetidae</taxon>
        <taxon>Sordariales</taxon>
        <taxon>Sordariaceae</taxon>
        <taxon>Sordaria</taxon>
    </lineage>
</organism>
<protein>
    <submittedName>
        <fullName evidence="2">Uncharacterized protein</fullName>
    </submittedName>
</protein>
<feature type="compositionally biased region" description="Basic and acidic residues" evidence="1">
    <location>
        <begin position="124"/>
        <end position="140"/>
    </location>
</feature>
<keyword evidence="3" id="KW-1185">Reference proteome</keyword>
<feature type="compositionally biased region" description="Basic and acidic residues" evidence="1">
    <location>
        <begin position="22"/>
        <end position="33"/>
    </location>
</feature>
<comment type="caution">
    <text evidence="2">The sequence shown here is derived from an EMBL/GenBank/DDBJ whole genome shotgun (WGS) entry which is preliminary data.</text>
</comment>
<dbReference type="EMBL" id="JAUTDP010000015">
    <property type="protein sequence ID" value="KAK3388559.1"/>
    <property type="molecule type" value="Genomic_DNA"/>
</dbReference>
<dbReference type="Proteomes" id="UP001281003">
    <property type="component" value="Unassembled WGS sequence"/>
</dbReference>
<reference evidence="2" key="2">
    <citation type="submission" date="2023-07" db="EMBL/GenBank/DDBJ databases">
        <authorList>
            <consortium name="Lawrence Berkeley National Laboratory"/>
            <person name="Haridas S."/>
            <person name="Hensen N."/>
            <person name="Bonometti L."/>
            <person name="Westerberg I."/>
            <person name="Brannstrom I.O."/>
            <person name="Guillou S."/>
            <person name="Cros-Aarteil S."/>
            <person name="Calhoun S."/>
            <person name="Kuo A."/>
            <person name="Mondo S."/>
            <person name="Pangilinan J."/>
            <person name="Riley R."/>
            <person name="LaButti K."/>
            <person name="Andreopoulos B."/>
            <person name="Lipzen A."/>
            <person name="Chen C."/>
            <person name="Yanf M."/>
            <person name="Daum C."/>
            <person name="Ng V."/>
            <person name="Clum A."/>
            <person name="Steindorff A."/>
            <person name="Ohm R."/>
            <person name="Martin F."/>
            <person name="Silar P."/>
            <person name="Natvig D."/>
            <person name="Lalanne C."/>
            <person name="Gautier V."/>
            <person name="Ament-velasquez S.L."/>
            <person name="Kruys A."/>
            <person name="Hutchinson M.I."/>
            <person name="Powell A.J."/>
            <person name="Barry K."/>
            <person name="Miller A.N."/>
            <person name="Grigoriev I.V."/>
            <person name="Debuchy R."/>
            <person name="Gladieux P."/>
            <person name="Thoren M.H."/>
            <person name="Johannesson H."/>
        </authorList>
    </citation>
    <scope>NUCLEOTIDE SEQUENCE</scope>
    <source>
        <strain evidence="2">FGSC 1904</strain>
    </source>
</reference>
<evidence type="ECO:0000256" key="1">
    <source>
        <dbReference type="SAM" id="MobiDB-lite"/>
    </source>
</evidence>
<accession>A0AAE0NVZ7</accession>
<evidence type="ECO:0000313" key="2">
    <source>
        <dbReference type="EMBL" id="KAK3388559.1"/>
    </source>
</evidence>
<reference evidence="2" key="1">
    <citation type="journal article" date="2023" name="Mol. Phylogenet. Evol.">
        <title>Genome-scale phylogeny and comparative genomics of the fungal order Sordariales.</title>
        <authorList>
            <person name="Hensen N."/>
            <person name="Bonometti L."/>
            <person name="Westerberg I."/>
            <person name="Brannstrom I.O."/>
            <person name="Guillou S."/>
            <person name="Cros-Aarteil S."/>
            <person name="Calhoun S."/>
            <person name="Haridas S."/>
            <person name="Kuo A."/>
            <person name="Mondo S."/>
            <person name="Pangilinan J."/>
            <person name="Riley R."/>
            <person name="LaButti K."/>
            <person name="Andreopoulos B."/>
            <person name="Lipzen A."/>
            <person name="Chen C."/>
            <person name="Yan M."/>
            <person name="Daum C."/>
            <person name="Ng V."/>
            <person name="Clum A."/>
            <person name="Steindorff A."/>
            <person name="Ohm R.A."/>
            <person name="Martin F."/>
            <person name="Silar P."/>
            <person name="Natvig D.O."/>
            <person name="Lalanne C."/>
            <person name="Gautier V."/>
            <person name="Ament-Velasquez S.L."/>
            <person name="Kruys A."/>
            <person name="Hutchinson M.I."/>
            <person name="Powell A.J."/>
            <person name="Barry K."/>
            <person name="Miller A.N."/>
            <person name="Grigoriev I.V."/>
            <person name="Debuchy R."/>
            <person name="Gladieux P."/>
            <person name="Hiltunen Thoren M."/>
            <person name="Johannesson H."/>
        </authorList>
    </citation>
    <scope>NUCLEOTIDE SEQUENCE</scope>
    <source>
        <strain evidence="2">FGSC 1904</strain>
    </source>
</reference>
<feature type="region of interest" description="Disordered" evidence="1">
    <location>
        <begin position="1"/>
        <end position="44"/>
    </location>
</feature>
<proteinExistence type="predicted"/>
<gene>
    <name evidence="2" type="ORF">B0T20DRAFT_490591</name>
</gene>
<name>A0AAE0NVZ7_SORBR</name>
<dbReference type="AlphaFoldDB" id="A0AAE0NVZ7"/>
<evidence type="ECO:0000313" key="3">
    <source>
        <dbReference type="Proteomes" id="UP001281003"/>
    </source>
</evidence>